<feature type="transmembrane region" description="Helical" evidence="1">
    <location>
        <begin position="12"/>
        <end position="31"/>
    </location>
</feature>
<sequence>MKAATTRTSSARLITELSAPWLVNTLAALYVGAAADALAWGALAAFVAGVGPILAILALMKLGRADDHHVRDRRHRGLVVSIIVGFMALGIWAEVFWGAPRSVIALSCAGFITIVAVGAVTTVGKYKISVHMAVWAGTTVLLAALVDPPWLLASAALPLIGWARVQLRDHTVGQVLSGAVLGISTVILTLLVLPH</sequence>
<feature type="transmembrane region" description="Helical" evidence="1">
    <location>
        <begin position="103"/>
        <end position="121"/>
    </location>
</feature>
<keyword evidence="3" id="KW-1185">Reference proteome</keyword>
<evidence type="ECO:0008006" key="4">
    <source>
        <dbReference type="Google" id="ProtNLM"/>
    </source>
</evidence>
<gene>
    <name evidence="2" type="ORF">SAMN04489765_0080</name>
</gene>
<accession>A0A1H1A6V2</accession>
<feature type="transmembrane region" description="Helical" evidence="1">
    <location>
        <begin position="78"/>
        <end position="97"/>
    </location>
</feature>
<dbReference type="Proteomes" id="UP000183053">
    <property type="component" value="Unassembled WGS sequence"/>
</dbReference>
<keyword evidence="1" id="KW-0472">Membrane</keyword>
<name>A0A1H1A6V2_9ACTN</name>
<dbReference type="EMBL" id="FNLF01000002">
    <property type="protein sequence ID" value="SDQ35392.1"/>
    <property type="molecule type" value="Genomic_DNA"/>
</dbReference>
<protein>
    <recommendedName>
        <fullName evidence="4">PAP2 superfamily protein</fullName>
    </recommendedName>
</protein>
<feature type="transmembrane region" description="Helical" evidence="1">
    <location>
        <begin position="172"/>
        <end position="193"/>
    </location>
</feature>
<evidence type="ECO:0000313" key="3">
    <source>
        <dbReference type="Proteomes" id="UP000183053"/>
    </source>
</evidence>
<evidence type="ECO:0000313" key="2">
    <source>
        <dbReference type="EMBL" id="SDQ35392.1"/>
    </source>
</evidence>
<organism evidence="2 3">
    <name type="scientific">Tsukamurella pulmonis</name>
    <dbReference type="NCBI Taxonomy" id="47312"/>
    <lineage>
        <taxon>Bacteria</taxon>
        <taxon>Bacillati</taxon>
        <taxon>Actinomycetota</taxon>
        <taxon>Actinomycetes</taxon>
        <taxon>Mycobacteriales</taxon>
        <taxon>Tsukamurellaceae</taxon>
        <taxon>Tsukamurella</taxon>
    </lineage>
</organism>
<reference evidence="3" key="1">
    <citation type="submission" date="2016-10" db="EMBL/GenBank/DDBJ databases">
        <authorList>
            <person name="Varghese N."/>
            <person name="Submissions S."/>
        </authorList>
    </citation>
    <scope>NUCLEOTIDE SEQUENCE [LARGE SCALE GENOMIC DNA]</scope>
    <source>
        <strain evidence="3">DSM 44142</strain>
    </source>
</reference>
<feature type="transmembrane region" description="Helical" evidence="1">
    <location>
        <begin position="133"/>
        <end position="152"/>
    </location>
</feature>
<dbReference type="STRING" id="47312.SAMN04489765_0080"/>
<dbReference type="AlphaFoldDB" id="A0A1H1A6V2"/>
<evidence type="ECO:0000256" key="1">
    <source>
        <dbReference type="SAM" id="Phobius"/>
    </source>
</evidence>
<feature type="transmembrane region" description="Helical" evidence="1">
    <location>
        <begin position="37"/>
        <end position="57"/>
    </location>
</feature>
<proteinExistence type="predicted"/>
<keyword evidence="1" id="KW-1133">Transmembrane helix</keyword>
<keyword evidence="1" id="KW-0812">Transmembrane</keyword>